<keyword evidence="2" id="KW-0732">Signal</keyword>
<feature type="chain" id="PRO_5009851094" evidence="2">
    <location>
        <begin position="18"/>
        <end position="163"/>
    </location>
</feature>
<proteinExistence type="predicted"/>
<keyword evidence="3" id="KW-0496">Mitochondrion</keyword>
<dbReference type="AlphaFoldDB" id="A0A1L1WME7"/>
<keyword evidence="1" id="KW-1133">Transmembrane helix</keyword>
<dbReference type="EMBL" id="KM434235">
    <property type="protein sequence ID" value="AIW52247.1"/>
    <property type="molecule type" value="Genomic_DNA"/>
</dbReference>
<evidence type="ECO:0000256" key="1">
    <source>
        <dbReference type="SAM" id="Phobius"/>
    </source>
</evidence>
<name>A0A1L1WME7_SINWO</name>
<evidence type="ECO:0000256" key="2">
    <source>
        <dbReference type="SAM" id="SignalP"/>
    </source>
</evidence>
<gene>
    <name evidence="3" type="primary">ND6</name>
</gene>
<evidence type="ECO:0000313" key="3">
    <source>
        <dbReference type="EMBL" id="AIW52247.1"/>
    </source>
</evidence>
<reference evidence="3" key="1">
    <citation type="submission" date="2014-09" db="EMBL/GenBank/DDBJ databases">
        <title>Complete M-type mitochondrial genome of Chinese fresh water mussels Anodonta woodiana.</title>
        <authorList>
            <person name="Chen M.L."/>
            <person name="Wang G.L."/>
            <person name="Li J.L."/>
        </authorList>
    </citation>
    <scope>NUCLEOTIDE SEQUENCE</scope>
</reference>
<feature type="transmembrane region" description="Helical" evidence="1">
    <location>
        <begin position="52"/>
        <end position="68"/>
    </location>
</feature>
<feature type="transmembrane region" description="Helical" evidence="1">
    <location>
        <begin position="120"/>
        <end position="150"/>
    </location>
</feature>
<accession>A0A1L1WME7</accession>
<protein>
    <submittedName>
        <fullName evidence="3">NADH dehydrogenase subunit 6</fullName>
    </submittedName>
</protein>
<geneLocation type="mitochondrion" evidence="3"/>
<sequence length="163" mass="18404">MTLLLFMSMMIFSMLNAMISCHPLTMSLKVLLFALILCLTMGFTTTWYAYMIFMVMLGGVLVMFTYISSMAPNSIYSTKINLPLLSIQTITALFVSYNSIKLPPKSFNTQNSIFLPENFITFFLSSNNCTILLIMASILLLSMFVIMTLLSKSESAMRPVLYL</sequence>
<organism evidence="3">
    <name type="scientific">Sinanodonta woodiana</name>
    <name type="common">Chinese pond mussel</name>
    <name type="synonym">Anodonta woodiana</name>
    <dbReference type="NCBI Taxonomy" id="1069815"/>
    <lineage>
        <taxon>Eukaryota</taxon>
        <taxon>Metazoa</taxon>
        <taxon>Spiralia</taxon>
        <taxon>Lophotrochozoa</taxon>
        <taxon>Mollusca</taxon>
        <taxon>Bivalvia</taxon>
        <taxon>Autobranchia</taxon>
        <taxon>Heteroconchia</taxon>
        <taxon>Palaeoheterodonta</taxon>
        <taxon>Unionida</taxon>
        <taxon>Unionoidea</taxon>
        <taxon>Unionidae</taxon>
        <taxon>Unioninae</taxon>
        <taxon>Sinanodonta</taxon>
    </lineage>
</organism>
<keyword evidence="1" id="KW-0472">Membrane</keyword>
<keyword evidence="1" id="KW-0812">Transmembrane</keyword>
<feature type="signal peptide" evidence="2">
    <location>
        <begin position="1"/>
        <end position="17"/>
    </location>
</feature>